<sequence length="38" mass="4175">MKASLEYFLILAVSVFVVGSIAGALLDRPVFPVLRLLR</sequence>
<comment type="caution">
    <text evidence="2">The sequence shown here is derived from an EMBL/GenBank/DDBJ whole genome shotgun (WGS) entry which is preliminary data.</text>
</comment>
<dbReference type="Proteomes" id="UP000053911">
    <property type="component" value="Unassembled WGS sequence"/>
</dbReference>
<accession>A0A124FF32</accession>
<name>A0A124FF32_9EURY</name>
<evidence type="ECO:0000256" key="1">
    <source>
        <dbReference type="SAM" id="Phobius"/>
    </source>
</evidence>
<keyword evidence="1" id="KW-1133">Transmembrane helix</keyword>
<proteinExistence type="predicted"/>
<dbReference type="EMBL" id="LGFD01000058">
    <property type="protein sequence ID" value="KUK16824.1"/>
    <property type="molecule type" value="Genomic_DNA"/>
</dbReference>
<dbReference type="AlphaFoldDB" id="A0A124FF32"/>
<reference evidence="3" key="1">
    <citation type="journal article" date="2015" name="MBio">
        <title>Genome-Resolved Metagenomic Analysis Reveals Roles for Candidate Phyla and Other Microbial Community Members in Biogeochemical Transformations in Oil Reservoirs.</title>
        <authorList>
            <person name="Hu P."/>
            <person name="Tom L."/>
            <person name="Singh A."/>
            <person name="Thomas B.C."/>
            <person name="Baker B.J."/>
            <person name="Piceno Y.M."/>
            <person name="Andersen G.L."/>
            <person name="Banfield J.F."/>
        </authorList>
    </citation>
    <scope>NUCLEOTIDE SEQUENCE [LARGE SCALE GENOMIC DNA]</scope>
</reference>
<organism evidence="2 3">
    <name type="scientific">Thermococcus sibiricus</name>
    <dbReference type="NCBI Taxonomy" id="172049"/>
    <lineage>
        <taxon>Archaea</taxon>
        <taxon>Methanobacteriati</taxon>
        <taxon>Methanobacteriota</taxon>
        <taxon>Thermococci</taxon>
        <taxon>Thermococcales</taxon>
        <taxon>Thermococcaceae</taxon>
        <taxon>Thermococcus</taxon>
    </lineage>
</organism>
<dbReference type="PATRIC" id="fig|172049.5.peg.2133"/>
<keyword evidence="1" id="KW-0812">Transmembrane</keyword>
<keyword evidence="1" id="KW-0472">Membrane</keyword>
<evidence type="ECO:0000313" key="3">
    <source>
        <dbReference type="Proteomes" id="UP000053911"/>
    </source>
</evidence>
<protein>
    <submittedName>
        <fullName evidence="2">Signal peptidase I</fullName>
    </submittedName>
</protein>
<feature type="transmembrane region" description="Helical" evidence="1">
    <location>
        <begin position="7"/>
        <end position="26"/>
    </location>
</feature>
<gene>
    <name evidence="2" type="ORF">XD54_1875</name>
</gene>
<evidence type="ECO:0000313" key="2">
    <source>
        <dbReference type="EMBL" id="KUK16824.1"/>
    </source>
</evidence>